<comment type="caution">
    <text evidence="6">The sequence shown here is derived from an EMBL/GenBank/DDBJ whole genome shotgun (WGS) entry which is preliminary data.</text>
</comment>
<dbReference type="Proteomes" id="UP000189800">
    <property type="component" value="Unassembled WGS sequence"/>
</dbReference>
<dbReference type="InterPro" id="IPR036328">
    <property type="entry name" value="MliC_sf"/>
</dbReference>
<keyword evidence="3" id="KW-0564">Palmitate</keyword>
<dbReference type="EMBL" id="MUYU01000009">
    <property type="protein sequence ID" value="OOS24735.1"/>
    <property type="molecule type" value="Genomic_DNA"/>
</dbReference>
<accession>A0A1T0CQV5</accession>
<evidence type="ECO:0000256" key="2">
    <source>
        <dbReference type="ARBA" id="ARBA00023136"/>
    </source>
</evidence>
<gene>
    <name evidence="6" type="ORF">B0680_03955</name>
</gene>
<evidence type="ECO:0000313" key="7">
    <source>
        <dbReference type="Proteomes" id="UP000189800"/>
    </source>
</evidence>
<dbReference type="AlphaFoldDB" id="A0A1T0CQV5"/>
<keyword evidence="7" id="KW-1185">Reference proteome</keyword>
<keyword evidence="2" id="KW-0472">Membrane</keyword>
<proteinExistence type="predicted"/>
<feature type="domain" description="C-type lysozyme inhibitor" evidence="5">
    <location>
        <begin position="3"/>
        <end position="58"/>
    </location>
</feature>
<reference evidence="6 7" key="1">
    <citation type="submission" date="2017-02" db="EMBL/GenBank/DDBJ databases">
        <title>Draft genome sequence of Moraxella pluranimalium CCUG 54913T type strain.</title>
        <authorList>
            <person name="Salva-Serra F."/>
            <person name="Engstrom-Jakobsson H."/>
            <person name="Thorell K."/>
            <person name="Jaen-Luchoro D."/>
            <person name="Gonzales-Siles L."/>
            <person name="Karlsson R."/>
            <person name="Yazdan S."/>
            <person name="Boulund F."/>
            <person name="Johnning A."/>
            <person name="Engstrand L."/>
            <person name="Kristiansson E."/>
            <person name="Moore E."/>
        </authorList>
    </citation>
    <scope>NUCLEOTIDE SEQUENCE [LARGE SCALE GENOMIC DNA]</scope>
    <source>
        <strain evidence="6 7">CCUG 54913</strain>
    </source>
</reference>
<protein>
    <recommendedName>
        <fullName evidence="5">C-type lysozyme inhibitor domain-containing protein</fullName>
    </recommendedName>
</protein>
<evidence type="ECO:0000256" key="3">
    <source>
        <dbReference type="ARBA" id="ARBA00023139"/>
    </source>
</evidence>
<dbReference type="InterPro" id="IPR018660">
    <property type="entry name" value="MliC"/>
</dbReference>
<evidence type="ECO:0000256" key="4">
    <source>
        <dbReference type="ARBA" id="ARBA00023288"/>
    </source>
</evidence>
<evidence type="ECO:0000313" key="6">
    <source>
        <dbReference type="EMBL" id="OOS24735.1"/>
    </source>
</evidence>
<dbReference type="Gene3D" id="2.40.128.200">
    <property type="match status" value="1"/>
</dbReference>
<organism evidence="6 7">
    <name type="scientific">Moraxella pluranimalium</name>
    <dbReference type="NCBI Taxonomy" id="470453"/>
    <lineage>
        <taxon>Bacteria</taxon>
        <taxon>Pseudomonadati</taxon>
        <taxon>Pseudomonadota</taxon>
        <taxon>Gammaproteobacteria</taxon>
        <taxon>Moraxellales</taxon>
        <taxon>Moraxellaceae</taxon>
        <taxon>Moraxella</taxon>
    </lineage>
</organism>
<keyword evidence="4" id="KW-0449">Lipoprotein</keyword>
<dbReference type="Pfam" id="PF09864">
    <property type="entry name" value="MliC"/>
    <property type="match status" value="1"/>
</dbReference>
<evidence type="ECO:0000259" key="5">
    <source>
        <dbReference type="Pfam" id="PF09864"/>
    </source>
</evidence>
<keyword evidence="1" id="KW-0732">Signal</keyword>
<dbReference type="SUPFAM" id="SSF141488">
    <property type="entry name" value="YdhA-like"/>
    <property type="match status" value="1"/>
</dbReference>
<evidence type="ECO:0000256" key="1">
    <source>
        <dbReference type="ARBA" id="ARBA00022729"/>
    </source>
</evidence>
<sequence length="75" mass="8037">MALNVRYLGTDKVQVSMQGYTGELAIAQSASGSRYVSNTGLFGYGGEWHQKGNMGILAAKNIHGTPIQTVCQKTM</sequence>
<name>A0A1T0CQV5_9GAMM</name>